<accession>U5D0J7</accession>
<dbReference type="EMBL" id="KI392493">
    <property type="protein sequence ID" value="ERN15949.1"/>
    <property type="molecule type" value="Genomic_DNA"/>
</dbReference>
<protein>
    <submittedName>
        <fullName evidence="1">Uncharacterized protein</fullName>
    </submittedName>
</protein>
<gene>
    <name evidence="1" type="ORF">AMTR_s00175p00026100</name>
</gene>
<name>U5D0J7_AMBTC</name>
<dbReference type="Proteomes" id="UP000017836">
    <property type="component" value="Unassembled WGS sequence"/>
</dbReference>
<reference evidence="2" key="1">
    <citation type="journal article" date="2013" name="Science">
        <title>The Amborella genome and the evolution of flowering plants.</title>
        <authorList>
            <consortium name="Amborella Genome Project"/>
        </authorList>
    </citation>
    <scope>NUCLEOTIDE SEQUENCE [LARGE SCALE GENOMIC DNA]</scope>
</reference>
<sequence>MTLASAIVAWYRGYLKTQGLGPGERYSPTCLTFVFPLLGYRPLPRTCFCTCHNVDPLKNEIIEFLKVTAPSKLSKAIPCVDNLLGQRIQMSPPFLLLKFCKTFGGLSSLSGP</sequence>
<organism evidence="1 2">
    <name type="scientific">Amborella trichopoda</name>
    <dbReference type="NCBI Taxonomy" id="13333"/>
    <lineage>
        <taxon>Eukaryota</taxon>
        <taxon>Viridiplantae</taxon>
        <taxon>Streptophyta</taxon>
        <taxon>Embryophyta</taxon>
        <taxon>Tracheophyta</taxon>
        <taxon>Spermatophyta</taxon>
        <taxon>Magnoliopsida</taxon>
        <taxon>Amborellales</taxon>
        <taxon>Amborellaceae</taxon>
        <taxon>Amborella</taxon>
    </lineage>
</organism>
<dbReference type="Gramene" id="ERN15949">
    <property type="protein sequence ID" value="ERN15949"/>
    <property type="gene ID" value="AMTR_s00175p00026100"/>
</dbReference>
<keyword evidence="2" id="KW-1185">Reference proteome</keyword>
<evidence type="ECO:0000313" key="2">
    <source>
        <dbReference type="Proteomes" id="UP000017836"/>
    </source>
</evidence>
<dbReference type="AlphaFoldDB" id="U5D0J7"/>
<dbReference type="HOGENOM" id="CLU_2149263_0_0_1"/>
<evidence type="ECO:0000313" key="1">
    <source>
        <dbReference type="EMBL" id="ERN15949.1"/>
    </source>
</evidence>
<proteinExistence type="predicted"/>